<evidence type="ECO:0000313" key="15">
    <source>
        <dbReference type="EMBL" id="BBK24629.1"/>
    </source>
</evidence>
<gene>
    <name evidence="11 15" type="primary">dnaJ</name>
    <name evidence="15" type="ORF">Dia5BBH33_05640</name>
</gene>
<keyword evidence="5 11" id="KW-0863">Zinc-finger</keyword>
<feature type="binding site" evidence="11">
    <location>
        <position position="181"/>
    </location>
    <ligand>
        <name>Zn(2+)</name>
        <dbReference type="ChEBI" id="CHEBI:29105"/>
        <label>2</label>
    </ligand>
</feature>
<comment type="function">
    <text evidence="11">Participates actively in the response to hyperosmotic and heat shock by preventing the aggregation of stress-denatured proteins and by disaggregating proteins, also in an autonomous, DnaK-independent fashion. Unfolded proteins bind initially to DnaJ; upon interaction with the DnaJ-bound protein, DnaK hydrolyzes its bound ATP, resulting in the formation of a stable complex. GrpE releases ADP from DnaK; ATP binding to DnaK triggers the release of the substrate protein, thus completing the reaction cycle. Several rounds of ATP-dependent interactions between DnaJ, DnaK and GrpE are required for fully efficient folding. Also involved, together with DnaK and GrpE, in the DNA replication of plasmids through activation of initiation proteins.</text>
</comment>
<evidence type="ECO:0000256" key="5">
    <source>
        <dbReference type="ARBA" id="ARBA00022771"/>
    </source>
</evidence>
<evidence type="ECO:0000256" key="7">
    <source>
        <dbReference type="ARBA" id="ARBA00023016"/>
    </source>
</evidence>
<keyword evidence="4 11" id="KW-0677">Repeat</keyword>
<dbReference type="SMART" id="SM00271">
    <property type="entry name" value="DnaJ"/>
    <property type="match status" value="1"/>
</dbReference>
<dbReference type="GO" id="GO:0051082">
    <property type="term" value="F:unfolded protein binding"/>
    <property type="evidence" value="ECO:0007669"/>
    <property type="project" value="UniProtKB-UniRule"/>
</dbReference>
<comment type="subunit">
    <text evidence="11">Homodimer.</text>
</comment>
<dbReference type="FunFam" id="2.60.260.20:FF:000005">
    <property type="entry name" value="Chaperone protein dnaJ 1, mitochondrial"/>
    <property type="match status" value="1"/>
</dbReference>
<evidence type="ECO:0000256" key="10">
    <source>
        <dbReference type="ARBA" id="ARBA00067609"/>
    </source>
</evidence>
<dbReference type="OrthoDB" id="9779889at2"/>
<comment type="subcellular location">
    <subcellularLocation>
        <location evidence="11">Cytoplasm</location>
    </subcellularLocation>
</comment>
<dbReference type="Pfam" id="PF01556">
    <property type="entry name" value="DnaJ_C"/>
    <property type="match status" value="1"/>
</dbReference>
<evidence type="ECO:0000313" key="16">
    <source>
        <dbReference type="Proteomes" id="UP000320585"/>
    </source>
</evidence>
<dbReference type="NCBIfam" id="NF008035">
    <property type="entry name" value="PRK10767.1"/>
    <property type="match status" value="1"/>
</dbReference>
<dbReference type="InterPro" id="IPR036410">
    <property type="entry name" value="HSP_DnaJ_Cys-rich_dom_sf"/>
</dbReference>
<dbReference type="RefSeq" id="WP_108849904.1">
    <property type="nucleotide sequence ID" value="NZ_AP019697.1"/>
</dbReference>
<dbReference type="GO" id="GO:0031072">
    <property type="term" value="F:heat shock protein binding"/>
    <property type="evidence" value="ECO:0007669"/>
    <property type="project" value="InterPro"/>
</dbReference>
<dbReference type="GO" id="GO:0008270">
    <property type="term" value="F:zinc ion binding"/>
    <property type="evidence" value="ECO:0007669"/>
    <property type="project" value="UniProtKB-UniRule"/>
</dbReference>
<feature type="repeat" description="CXXCXGXG motif" evidence="11">
    <location>
        <begin position="204"/>
        <end position="211"/>
    </location>
</feature>
<keyword evidence="8 11" id="KW-0143">Chaperone</keyword>
<feature type="domain" description="J" evidence="13">
    <location>
        <begin position="6"/>
        <end position="72"/>
    </location>
</feature>
<feature type="binding site" evidence="11">
    <location>
        <position position="207"/>
    </location>
    <ligand>
        <name>Zn(2+)</name>
        <dbReference type="ChEBI" id="CHEBI:29105"/>
        <label>2</label>
    </ligand>
</feature>
<feature type="binding site" evidence="11">
    <location>
        <position position="164"/>
    </location>
    <ligand>
        <name>Zn(2+)</name>
        <dbReference type="ChEBI" id="CHEBI:29105"/>
        <label>1</label>
    </ligand>
</feature>
<dbReference type="KEGG" id="dho:Dia5BBH33_05640"/>
<evidence type="ECO:0000256" key="12">
    <source>
        <dbReference type="PROSITE-ProRule" id="PRU00546"/>
    </source>
</evidence>
<feature type="zinc finger region" description="CR-type" evidence="12">
    <location>
        <begin position="148"/>
        <end position="230"/>
    </location>
</feature>
<protein>
    <recommendedName>
        <fullName evidence="10 11">Chaperone protein DnaJ</fullName>
    </recommendedName>
</protein>
<dbReference type="Gene3D" id="2.60.260.20">
    <property type="entry name" value="Urease metallochaperone UreE, N-terminal domain"/>
    <property type="match status" value="2"/>
</dbReference>
<dbReference type="Gene3D" id="2.10.230.10">
    <property type="entry name" value="Heat shock protein DnaJ, cysteine-rich domain"/>
    <property type="match status" value="1"/>
</dbReference>
<evidence type="ECO:0000256" key="8">
    <source>
        <dbReference type="ARBA" id="ARBA00023186"/>
    </source>
</evidence>
<dbReference type="GO" id="GO:0042026">
    <property type="term" value="P:protein refolding"/>
    <property type="evidence" value="ECO:0007669"/>
    <property type="project" value="TreeGrafter"/>
</dbReference>
<dbReference type="PROSITE" id="PS51188">
    <property type="entry name" value="ZF_CR"/>
    <property type="match status" value="1"/>
</dbReference>
<feature type="binding site" evidence="11">
    <location>
        <position position="218"/>
    </location>
    <ligand>
        <name>Zn(2+)</name>
        <dbReference type="ChEBI" id="CHEBI:29105"/>
        <label>1</label>
    </ligand>
</feature>
<dbReference type="Gene3D" id="1.10.287.110">
    <property type="entry name" value="DnaJ domain"/>
    <property type="match status" value="1"/>
</dbReference>
<reference evidence="16" key="1">
    <citation type="submission" date="2019-05" db="EMBL/GenBank/DDBJ databases">
        <title>Complete genome sequencing of Dialister sp. strain 5BBH33.</title>
        <authorList>
            <person name="Sakamoto M."/>
            <person name="Murakami T."/>
            <person name="Mori H."/>
        </authorList>
    </citation>
    <scope>NUCLEOTIDE SEQUENCE [LARGE SCALE GENOMIC DNA]</scope>
    <source>
        <strain evidence="16">5BBH33</strain>
    </source>
</reference>
<evidence type="ECO:0000256" key="11">
    <source>
        <dbReference type="HAMAP-Rule" id="MF_01152"/>
    </source>
</evidence>
<dbReference type="GO" id="GO:0005524">
    <property type="term" value="F:ATP binding"/>
    <property type="evidence" value="ECO:0007669"/>
    <property type="project" value="InterPro"/>
</dbReference>
<evidence type="ECO:0000256" key="1">
    <source>
        <dbReference type="ARBA" id="ARBA00022490"/>
    </source>
</evidence>
<feature type="repeat" description="CXXCXGXG motif" evidence="11">
    <location>
        <begin position="161"/>
        <end position="168"/>
    </location>
</feature>
<dbReference type="InterPro" id="IPR001305">
    <property type="entry name" value="HSP_DnaJ_Cys-rich_dom"/>
</dbReference>
<evidence type="ECO:0000259" key="13">
    <source>
        <dbReference type="PROSITE" id="PS50076"/>
    </source>
</evidence>
<dbReference type="InterPro" id="IPR036869">
    <property type="entry name" value="J_dom_sf"/>
</dbReference>
<keyword evidence="7 11" id="KW-0346">Stress response</keyword>
<dbReference type="GeneID" id="92715782"/>
<keyword evidence="1 11" id="KW-0963">Cytoplasm</keyword>
<feature type="binding site" evidence="11">
    <location>
        <position position="178"/>
    </location>
    <ligand>
        <name>Zn(2+)</name>
        <dbReference type="ChEBI" id="CHEBI:29105"/>
        <label>2</label>
    </ligand>
</feature>
<dbReference type="PANTHER" id="PTHR43096">
    <property type="entry name" value="DNAJ HOMOLOG 1, MITOCHONDRIAL-RELATED"/>
    <property type="match status" value="1"/>
</dbReference>
<comment type="domain">
    <text evidence="11">The J domain is necessary and sufficient to stimulate DnaK ATPase activity. Zinc center 1 plays an important role in the autonomous, DnaK-independent chaperone activity of DnaJ. Zinc center 2 is essential for interaction with DnaK and for DnaJ activity.</text>
</comment>
<keyword evidence="16" id="KW-1185">Reference proteome</keyword>
<dbReference type="PANTHER" id="PTHR43096:SF48">
    <property type="entry name" value="CHAPERONE PROTEIN DNAJ"/>
    <property type="match status" value="1"/>
</dbReference>
<dbReference type="SUPFAM" id="SSF49493">
    <property type="entry name" value="HSP40/DnaJ peptide-binding domain"/>
    <property type="match status" value="2"/>
</dbReference>
<feature type="binding site" evidence="11">
    <location>
        <position position="204"/>
    </location>
    <ligand>
        <name>Zn(2+)</name>
        <dbReference type="ChEBI" id="CHEBI:29105"/>
        <label>2</label>
    </ligand>
</feature>
<dbReference type="AlphaFoldDB" id="A0A8D4UTU1"/>
<evidence type="ECO:0000259" key="14">
    <source>
        <dbReference type="PROSITE" id="PS51188"/>
    </source>
</evidence>
<dbReference type="InterPro" id="IPR002939">
    <property type="entry name" value="DnaJ_C"/>
</dbReference>
<dbReference type="Proteomes" id="UP000320585">
    <property type="component" value="Chromosome"/>
</dbReference>
<evidence type="ECO:0000256" key="4">
    <source>
        <dbReference type="ARBA" id="ARBA00022737"/>
    </source>
</evidence>
<dbReference type="CDD" id="cd10719">
    <property type="entry name" value="DnaJ_zf"/>
    <property type="match status" value="1"/>
</dbReference>
<name>A0A8D4UTU1_9FIRM</name>
<feature type="repeat" description="CXXCXGXG motif" evidence="11">
    <location>
        <begin position="218"/>
        <end position="225"/>
    </location>
</feature>
<dbReference type="SUPFAM" id="SSF57938">
    <property type="entry name" value="DnaJ/Hsp40 cysteine-rich domain"/>
    <property type="match status" value="1"/>
</dbReference>
<sequence>MANSKDYYDILGVSKSASEDDIKRAYRKLARKYHPDLNKDNPKEAEEKFKEVNEAYHVLSDADKRAQYDQMGPDAFQQASQGGGAGYGGFGGFGQGGFNGQGFDFGGFDMGDIFDMFTGGSRRQPNGPEQGADLRYDLRITLREAFTGVKKKFSIPKNETCDHCHGSGAEPGSQIDECPDCHGTGQQRIVRNGPFGQMVNIVTCQQCGGTGKIIKNKCKECHGSGTVRASKTIEVNIPAGADSGVRMRVAGEGEPGRRGGPKGDLYVYIYVEDDPDFEREGDDLYKTVNISYPVAALGSTIKVKTLDKEVELKVPAGTQTGTRFRISGEGMPHLQSSRKGNLYVEVKVTVPKKLNEDQKEALLNYAHVCGEDVKQFKGKGSWLDKIIDKIMN</sequence>
<dbReference type="InterPro" id="IPR008971">
    <property type="entry name" value="HSP40/DnaJ_pept-bd"/>
</dbReference>
<dbReference type="InterPro" id="IPR001623">
    <property type="entry name" value="DnaJ_domain"/>
</dbReference>
<dbReference type="GO" id="GO:0009408">
    <property type="term" value="P:response to heat"/>
    <property type="evidence" value="ECO:0007669"/>
    <property type="project" value="InterPro"/>
</dbReference>
<keyword evidence="3 11" id="KW-0479">Metal-binding</keyword>
<feature type="binding site" evidence="11">
    <location>
        <position position="161"/>
    </location>
    <ligand>
        <name>Zn(2+)</name>
        <dbReference type="ChEBI" id="CHEBI:29105"/>
        <label>1</label>
    </ligand>
</feature>
<dbReference type="HAMAP" id="MF_01152">
    <property type="entry name" value="DnaJ"/>
    <property type="match status" value="1"/>
</dbReference>
<dbReference type="NCBIfam" id="TIGR02349">
    <property type="entry name" value="DnaJ_bact"/>
    <property type="match status" value="1"/>
</dbReference>
<dbReference type="PROSITE" id="PS50076">
    <property type="entry name" value="DNAJ_2"/>
    <property type="match status" value="1"/>
</dbReference>
<feature type="binding site" evidence="11">
    <location>
        <position position="221"/>
    </location>
    <ligand>
        <name>Zn(2+)</name>
        <dbReference type="ChEBI" id="CHEBI:29105"/>
        <label>1</label>
    </ligand>
</feature>
<comment type="cofactor">
    <cofactor evidence="11">
        <name>Zn(2+)</name>
        <dbReference type="ChEBI" id="CHEBI:29105"/>
    </cofactor>
    <text evidence="11">Binds 2 Zn(2+) ions per monomer.</text>
</comment>
<dbReference type="CDD" id="cd10747">
    <property type="entry name" value="DnaJ_C"/>
    <property type="match status" value="1"/>
</dbReference>
<evidence type="ECO:0000256" key="2">
    <source>
        <dbReference type="ARBA" id="ARBA00022705"/>
    </source>
</evidence>
<dbReference type="InterPro" id="IPR012724">
    <property type="entry name" value="DnaJ"/>
</dbReference>
<dbReference type="CDD" id="cd06257">
    <property type="entry name" value="DnaJ"/>
    <property type="match status" value="1"/>
</dbReference>
<dbReference type="PRINTS" id="PR00625">
    <property type="entry name" value="JDOMAIN"/>
</dbReference>
<feature type="repeat" description="CXXCXGXG motif" evidence="11">
    <location>
        <begin position="178"/>
        <end position="185"/>
    </location>
</feature>
<dbReference type="GO" id="GO:0005737">
    <property type="term" value="C:cytoplasm"/>
    <property type="evidence" value="ECO:0007669"/>
    <property type="project" value="UniProtKB-SubCell"/>
</dbReference>
<keyword evidence="6 11" id="KW-0862">Zinc</keyword>
<comment type="similarity">
    <text evidence="9 11">Belongs to the DnaJ family.</text>
</comment>
<evidence type="ECO:0000256" key="3">
    <source>
        <dbReference type="ARBA" id="ARBA00022723"/>
    </source>
</evidence>
<feature type="domain" description="CR-type" evidence="14">
    <location>
        <begin position="148"/>
        <end position="230"/>
    </location>
</feature>
<dbReference type="Pfam" id="PF00226">
    <property type="entry name" value="DnaJ"/>
    <property type="match status" value="1"/>
</dbReference>
<dbReference type="Pfam" id="PF00684">
    <property type="entry name" value="DnaJ_CXXCXGXG"/>
    <property type="match status" value="1"/>
</dbReference>
<dbReference type="FunFam" id="2.10.230.10:FF:000002">
    <property type="entry name" value="Molecular chaperone DnaJ"/>
    <property type="match status" value="1"/>
</dbReference>
<organism evidence="15 16">
    <name type="scientific">Dialister hominis</name>
    <dbReference type="NCBI Taxonomy" id="2582419"/>
    <lineage>
        <taxon>Bacteria</taxon>
        <taxon>Bacillati</taxon>
        <taxon>Bacillota</taxon>
        <taxon>Negativicutes</taxon>
        <taxon>Veillonellales</taxon>
        <taxon>Veillonellaceae</taxon>
        <taxon>Dialister</taxon>
    </lineage>
</organism>
<evidence type="ECO:0000256" key="6">
    <source>
        <dbReference type="ARBA" id="ARBA00022833"/>
    </source>
</evidence>
<evidence type="ECO:0000256" key="9">
    <source>
        <dbReference type="ARBA" id="ARBA00061004"/>
    </source>
</evidence>
<accession>A0A8D4UTU1</accession>
<proteinExistence type="inferred from homology"/>
<dbReference type="SUPFAM" id="SSF46565">
    <property type="entry name" value="Chaperone J-domain"/>
    <property type="match status" value="1"/>
</dbReference>
<keyword evidence="2 11" id="KW-0235">DNA replication</keyword>
<dbReference type="EMBL" id="AP019697">
    <property type="protein sequence ID" value="BBK24629.1"/>
    <property type="molecule type" value="Genomic_DNA"/>
</dbReference>
<dbReference type="GO" id="GO:0006260">
    <property type="term" value="P:DNA replication"/>
    <property type="evidence" value="ECO:0007669"/>
    <property type="project" value="UniProtKB-KW"/>
</dbReference>